<gene>
    <name evidence="2" type="ORF">CHU93_01445</name>
</gene>
<dbReference type="InterPro" id="IPR041657">
    <property type="entry name" value="HTH_17"/>
</dbReference>
<evidence type="ECO:0000313" key="2">
    <source>
        <dbReference type="EMBL" id="OYQ35722.1"/>
    </source>
</evidence>
<dbReference type="Pfam" id="PF12728">
    <property type="entry name" value="HTH_17"/>
    <property type="match status" value="1"/>
</dbReference>
<feature type="domain" description="Helix-turn-helix" evidence="1">
    <location>
        <begin position="82"/>
        <end position="129"/>
    </location>
</feature>
<evidence type="ECO:0000313" key="3">
    <source>
        <dbReference type="Proteomes" id="UP000216991"/>
    </source>
</evidence>
<protein>
    <recommendedName>
        <fullName evidence="1">Helix-turn-helix domain-containing protein</fullName>
    </recommendedName>
</protein>
<dbReference type="GO" id="GO:0003677">
    <property type="term" value="F:DNA binding"/>
    <property type="evidence" value="ECO:0007669"/>
    <property type="project" value="InterPro"/>
</dbReference>
<evidence type="ECO:0000259" key="1">
    <source>
        <dbReference type="Pfam" id="PF12728"/>
    </source>
</evidence>
<dbReference type="EMBL" id="NOXT01000054">
    <property type="protein sequence ID" value="OYQ35722.1"/>
    <property type="molecule type" value="Genomic_DNA"/>
</dbReference>
<organism evidence="2 3">
    <name type="scientific">Sandarakinorhabdus cyanobacteriorum</name>
    <dbReference type="NCBI Taxonomy" id="1981098"/>
    <lineage>
        <taxon>Bacteria</taxon>
        <taxon>Pseudomonadati</taxon>
        <taxon>Pseudomonadota</taxon>
        <taxon>Alphaproteobacteria</taxon>
        <taxon>Sphingomonadales</taxon>
        <taxon>Sphingosinicellaceae</taxon>
        <taxon>Sandarakinorhabdus</taxon>
    </lineage>
</organism>
<keyword evidence="3" id="KW-1185">Reference proteome</keyword>
<name>A0A255Z2P5_9SPHN</name>
<dbReference type="NCBIfam" id="TIGR01764">
    <property type="entry name" value="excise"/>
    <property type="match status" value="1"/>
</dbReference>
<proteinExistence type="predicted"/>
<comment type="caution">
    <text evidence="2">The sequence shown here is derived from an EMBL/GenBank/DDBJ whole genome shotgun (WGS) entry which is preliminary data.</text>
</comment>
<dbReference type="InterPro" id="IPR010093">
    <property type="entry name" value="SinI_DNA-bd"/>
</dbReference>
<sequence length="135" mass="14493">MCRACGGSGVEGMMMKGSNKSGAIEHHRRKRQVSELCRHLRAAIDILEEIAAEPDKPVERGAPSSPPPRVPPLVIPPSKLAYSVKDACALIGLSRSKIYALMASGELGSIRVGGRRLIPADAIRRLFEEVPPGDD</sequence>
<dbReference type="Proteomes" id="UP000216991">
    <property type="component" value="Unassembled WGS sequence"/>
</dbReference>
<accession>A0A255Z2P5</accession>
<dbReference type="AlphaFoldDB" id="A0A255Z2P5"/>
<reference evidence="2 3" key="1">
    <citation type="submission" date="2017-07" db="EMBL/GenBank/DDBJ databases">
        <title>Sandarakinorhabdus cyanobacteriorum sp. nov., a novel bacterium isolated from cyanobacterial aggregates in a eutrophic lake.</title>
        <authorList>
            <person name="Cai H."/>
        </authorList>
    </citation>
    <scope>NUCLEOTIDE SEQUENCE [LARGE SCALE GENOMIC DNA]</scope>
    <source>
        <strain evidence="2 3">TH057</strain>
    </source>
</reference>